<evidence type="ECO:0000256" key="1">
    <source>
        <dbReference type="ARBA" id="ARBA00007358"/>
    </source>
</evidence>
<evidence type="ECO:0000313" key="5">
    <source>
        <dbReference type="EMBL" id="QJE72636.1"/>
    </source>
</evidence>
<dbReference type="Gene3D" id="3.40.50.1970">
    <property type="match status" value="1"/>
</dbReference>
<dbReference type="InterPro" id="IPR056798">
    <property type="entry name" value="ADH_Fe_C"/>
</dbReference>
<protein>
    <submittedName>
        <fullName evidence="5">Iron-containing alcohol dehydrogenase</fullName>
    </submittedName>
</protein>
<comment type="similarity">
    <text evidence="1">Belongs to the iron-containing alcohol dehydrogenase family.</text>
</comment>
<keyword evidence="6" id="KW-1185">Reference proteome</keyword>
<proteinExistence type="inferred from homology"/>
<evidence type="ECO:0000313" key="6">
    <source>
        <dbReference type="Proteomes" id="UP000501891"/>
    </source>
</evidence>
<sequence>MATGLNDPWRAEVDDAMAAVPTPTPPPPLIAVPTTAGSGAEVRSTAVITDPETRQRRVLRHPALMPAVAILDPVLTIDLPPNLTAATGMNALTHNLEAFCAPGFDPAAEGIAAEGVRLVRANLGNAYRNGHDLMARSMMLAAAALGGIAFRRGLGAVQALTDPIAALTNAHHGLATAVLTPYVLVHNRPAVEGRIDRLAAYVGLEKGGFEGFLHCLLSLRQELGIPHTLRGLGLDEARVRPLVAAALADPFAATNPVPLTEEGVSGIYMNALEGKLP</sequence>
<dbReference type="GO" id="GO:0004022">
    <property type="term" value="F:alcohol dehydrogenase (NAD+) activity"/>
    <property type="evidence" value="ECO:0007669"/>
    <property type="project" value="TreeGrafter"/>
</dbReference>
<keyword evidence="2" id="KW-0560">Oxidoreductase</keyword>
<name>A0A858R6H1_9PROT</name>
<organism evidence="5 6">
    <name type="scientific">Aerophototrophica crusticola</name>
    <dbReference type="NCBI Taxonomy" id="1709002"/>
    <lineage>
        <taxon>Bacteria</taxon>
        <taxon>Pseudomonadati</taxon>
        <taxon>Pseudomonadota</taxon>
        <taxon>Alphaproteobacteria</taxon>
        <taxon>Rhodospirillales</taxon>
        <taxon>Rhodospirillaceae</taxon>
        <taxon>Aerophototrophica</taxon>
    </lineage>
</organism>
<dbReference type="EMBL" id="CP051775">
    <property type="protein sequence ID" value="QJE72636.1"/>
    <property type="molecule type" value="Genomic_DNA"/>
</dbReference>
<dbReference type="PANTHER" id="PTHR11496">
    <property type="entry name" value="ALCOHOL DEHYDROGENASE"/>
    <property type="match status" value="1"/>
</dbReference>
<feature type="domain" description="Alcohol dehydrogenase iron-type/glycerol dehydrogenase GldA" evidence="3">
    <location>
        <begin position="17"/>
        <end position="73"/>
    </location>
</feature>
<evidence type="ECO:0000259" key="4">
    <source>
        <dbReference type="Pfam" id="PF25137"/>
    </source>
</evidence>
<dbReference type="Pfam" id="PF00465">
    <property type="entry name" value="Fe-ADH"/>
    <property type="match status" value="1"/>
</dbReference>
<evidence type="ECO:0000256" key="2">
    <source>
        <dbReference type="ARBA" id="ARBA00023002"/>
    </source>
</evidence>
<dbReference type="GO" id="GO:0046872">
    <property type="term" value="F:metal ion binding"/>
    <property type="evidence" value="ECO:0007669"/>
    <property type="project" value="InterPro"/>
</dbReference>
<gene>
    <name evidence="5" type="ORF">HHL28_05550</name>
</gene>
<dbReference type="InterPro" id="IPR039697">
    <property type="entry name" value="Alcohol_dehydrogenase_Fe"/>
</dbReference>
<evidence type="ECO:0000259" key="3">
    <source>
        <dbReference type="Pfam" id="PF00465"/>
    </source>
</evidence>
<dbReference type="Gene3D" id="1.20.1090.10">
    <property type="entry name" value="Dehydroquinate synthase-like - alpha domain"/>
    <property type="match status" value="1"/>
</dbReference>
<accession>A0A858R6H1</accession>
<dbReference type="InterPro" id="IPR001670">
    <property type="entry name" value="ADH_Fe/GldA"/>
</dbReference>
<dbReference type="Proteomes" id="UP000501891">
    <property type="component" value="Chromosome"/>
</dbReference>
<dbReference type="SUPFAM" id="SSF56796">
    <property type="entry name" value="Dehydroquinate synthase-like"/>
    <property type="match status" value="1"/>
</dbReference>
<reference evidence="5" key="1">
    <citation type="submission" date="2020-04" db="EMBL/GenBank/DDBJ databases">
        <title>A desert anoxygenic phototrophic bacterium fixes CO2 using RubisCO under aerobic conditions.</title>
        <authorList>
            <person name="Tang K."/>
        </authorList>
    </citation>
    <scope>NUCLEOTIDE SEQUENCE [LARGE SCALE GENOMIC DNA]</scope>
    <source>
        <strain evidence="5">MIMtkB3</strain>
    </source>
</reference>
<feature type="domain" description="Fe-containing alcohol dehydrogenase-like C-terminal" evidence="4">
    <location>
        <begin position="84"/>
        <end position="271"/>
    </location>
</feature>
<dbReference type="AlphaFoldDB" id="A0A858R6H1"/>
<dbReference type="KEGG" id="acru:HHL28_05550"/>
<dbReference type="Pfam" id="PF25137">
    <property type="entry name" value="ADH_Fe_C"/>
    <property type="match status" value="1"/>
</dbReference>
<dbReference type="PANTHER" id="PTHR11496:SF102">
    <property type="entry name" value="ALCOHOL DEHYDROGENASE 4"/>
    <property type="match status" value="1"/>
</dbReference>